<keyword evidence="1" id="KW-0175">Coiled coil</keyword>
<evidence type="ECO:0000313" key="3">
    <source>
        <dbReference type="EMBL" id="MFH5255929.1"/>
    </source>
</evidence>
<feature type="coiled-coil region" evidence="1">
    <location>
        <begin position="55"/>
        <end position="82"/>
    </location>
</feature>
<proteinExistence type="predicted"/>
<feature type="non-terminal residue" evidence="3">
    <location>
        <position position="1"/>
    </location>
</feature>
<keyword evidence="4" id="KW-1185">Reference proteome</keyword>
<dbReference type="EMBL" id="JBIMPM010000077">
    <property type="protein sequence ID" value="MFH5255929.1"/>
    <property type="molecule type" value="Genomic_DNA"/>
</dbReference>
<dbReference type="Proteomes" id="UP001609186">
    <property type="component" value="Unassembled WGS sequence"/>
</dbReference>
<protein>
    <submittedName>
        <fullName evidence="3">Lysozyme inhibitor LprI family protein</fullName>
    </submittedName>
</protein>
<name>A0ABW7LFR0_9BURK</name>
<dbReference type="Gene3D" id="1.20.1270.180">
    <property type="match status" value="1"/>
</dbReference>
<feature type="domain" description="Lysozyme inhibitor LprI-like N-terminal" evidence="2">
    <location>
        <begin position="53"/>
        <end position="146"/>
    </location>
</feature>
<sequence length="156" mass="17159">CVESDAKRDGGGMRRIVLLVAATFFPLVSIAAPNTPVQSERELRGECSYEITGVRECLQRKQEASEVELKRAEEKVRAAFAKWDEDAKYINLAKVRLAASKKAFIKYRKAQCAFASSLGGGAIGNALEMQRLACVAELNNRRAAQLRDAVSDLPLK</sequence>
<dbReference type="RefSeq" id="WP_395131788.1">
    <property type="nucleotide sequence ID" value="NZ_JBIMPM010000077.1"/>
</dbReference>
<comment type="caution">
    <text evidence="3">The sequence shown here is derived from an EMBL/GenBank/DDBJ whole genome shotgun (WGS) entry which is preliminary data.</text>
</comment>
<dbReference type="InterPro" id="IPR009739">
    <property type="entry name" value="LprI-like_N"/>
</dbReference>
<dbReference type="Pfam" id="PF07007">
    <property type="entry name" value="LprI"/>
    <property type="match status" value="1"/>
</dbReference>
<accession>A0ABW7LFR0</accession>
<gene>
    <name evidence="3" type="ORF">ACGTRS_32320</name>
</gene>
<reference evidence="3 4" key="1">
    <citation type="submission" date="2024-10" db="EMBL/GenBank/DDBJ databases">
        <title>Burkholderia semiarida in Mexico.</title>
        <authorList>
            <person name="Estrada P."/>
        </authorList>
    </citation>
    <scope>NUCLEOTIDE SEQUENCE [LARGE SCALE GENOMIC DNA]</scope>
    <source>
        <strain evidence="3 4">CLM7-1</strain>
    </source>
</reference>
<evidence type="ECO:0000256" key="1">
    <source>
        <dbReference type="SAM" id="Coils"/>
    </source>
</evidence>
<organism evidence="3 4">
    <name type="scientific">Burkholderia semiarida</name>
    <dbReference type="NCBI Taxonomy" id="2843303"/>
    <lineage>
        <taxon>Bacteria</taxon>
        <taxon>Pseudomonadati</taxon>
        <taxon>Pseudomonadota</taxon>
        <taxon>Betaproteobacteria</taxon>
        <taxon>Burkholderiales</taxon>
        <taxon>Burkholderiaceae</taxon>
        <taxon>Burkholderia</taxon>
        <taxon>Burkholderia cepacia complex</taxon>
    </lineage>
</organism>
<evidence type="ECO:0000313" key="4">
    <source>
        <dbReference type="Proteomes" id="UP001609186"/>
    </source>
</evidence>
<evidence type="ECO:0000259" key="2">
    <source>
        <dbReference type="Pfam" id="PF07007"/>
    </source>
</evidence>